<dbReference type="CDD" id="cd02440">
    <property type="entry name" value="AdoMet_MTases"/>
    <property type="match status" value="1"/>
</dbReference>
<gene>
    <name evidence="2" type="ORF">NE848_04170</name>
</gene>
<evidence type="ECO:0000259" key="1">
    <source>
        <dbReference type="Pfam" id="PF13649"/>
    </source>
</evidence>
<proteinExistence type="predicted"/>
<dbReference type="Pfam" id="PF13649">
    <property type="entry name" value="Methyltransf_25"/>
    <property type="match status" value="1"/>
</dbReference>
<dbReference type="SUPFAM" id="SSF53335">
    <property type="entry name" value="S-adenosyl-L-methionine-dependent methyltransferases"/>
    <property type="match status" value="1"/>
</dbReference>
<organism evidence="2 3">
    <name type="scientific">Gramella jeungdoensis</name>
    <dbReference type="NCBI Taxonomy" id="708091"/>
    <lineage>
        <taxon>Bacteria</taxon>
        <taxon>Pseudomonadati</taxon>
        <taxon>Bacteroidota</taxon>
        <taxon>Flavobacteriia</taxon>
        <taxon>Flavobacteriales</taxon>
        <taxon>Flavobacteriaceae</taxon>
        <taxon>Christiangramia</taxon>
    </lineage>
</organism>
<keyword evidence="2" id="KW-0489">Methyltransferase</keyword>
<sequence>MKEKEKPVKRSKKPWPTKAAMEQVYSMNLWGADDAEFYSGAGSHHPQLIHPYIEVVASFLNSFKSPPTICDLGCGDFNVGKELVKYSGKYTGMDIVEPLIAYNTENFHDENLEFHCLDIAVDPIPAGDIAILRQVLQHLSNAEVQSILEKLRDFKYLILTEHIPDGDFVPNRDIISGQGTRLKKQSGLDISAAPFHFKALEKSTLLKLRPDEHPGIIETSVYRIQ</sequence>
<dbReference type="GO" id="GO:0032259">
    <property type="term" value="P:methylation"/>
    <property type="evidence" value="ECO:0007669"/>
    <property type="project" value="UniProtKB-KW"/>
</dbReference>
<dbReference type="GO" id="GO:0008168">
    <property type="term" value="F:methyltransferase activity"/>
    <property type="evidence" value="ECO:0007669"/>
    <property type="project" value="UniProtKB-KW"/>
</dbReference>
<dbReference type="Proteomes" id="UP001155077">
    <property type="component" value="Unassembled WGS sequence"/>
</dbReference>
<accession>A0ABT0YZV9</accession>
<dbReference type="InterPro" id="IPR041698">
    <property type="entry name" value="Methyltransf_25"/>
</dbReference>
<name>A0ABT0YZV9_9FLAO</name>
<feature type="domain" description="Methyltransferase" evidence="1">
    <location>
        <begin position="69"/>
        <end position="152"/>
    </location>
</feature>
<keyword evidence="3" id="KW-1185">Reference proteome</keyword>
<dbReference type="RefSeq" id="WP_252112103.1">
    <property type="nucleotide sequence ID" value="NZ_JAMSCK010000002.1"/>
</dbReference>
<dbReference type="Gene3D" id="3.40.50.150">
    <property type="entry name" value="Vaccinia Virus protein VP39"/>
    <property type="match status" value="1"/>
</dbReference>
<keyword evidence="2" id="KW-0808">Transferase</keyword>
<comment type="caution">
    <text evidence="2">The sequence shown here is derived from an EMBL/GenBank/DDBJ whole genome shotgun (WGS) entry which is preliminary data.</text>
</comment>
<protein>
    <submittedName>
        <fullName evidence="2">Class I SAM-dependent methyltransferase</fullName>
    </submittedName>
</protein>
<dbReference type="InterPro" id="IPR029063">
    <property type="entry name" value="SAM-dependent_MTases_sf"/>
</dbReference>
<dbReference type="EMBL" id="JAMSCK010000002">
    <property type="protein sequence ID" value="MCM8568560.1"/>
    <property type="molecule type" value="Genomic_DNA"/>
</dbReference>
<reference evidence="2" key="1">
    <citation type="submission" date="2022-06" db="EMBL/GenBank/DDBJ databases">
        <title>Gramella sediminis sp. nov., isolated from deep-sea sediment of the Indian Ocean.</title>
        <authorList>
            <person name="Yang L."/>
        </authorList>
    </citation>
    <scope>NUCLEOTIDE SEQUENCE</scope>
    <source>
        <strain evidence="2">HMD3159</strain>
    </source>
</reference>
<evidence type="ECO:0000313" key="3">
    <source>
        <dbReference type="Proteomes" id="UP001155077"/>
    </source>
</evidence>
<evidence type="ECO:0000313" key="2">
    <source>
        <dbReference type="EMBL" id="MCM8568560.1"/>
    </source>
</evidence>